<evidence type="ECO:0000259" key="1">
    <source>
        <dbReference type="Pfam" id="PF03457"/>
    </source>
</evidence>
<sequence>MPAEIAVDDDRRPPGRGSWGFQVQEAHWQQRLEAVASFRAKQDRWPRSAPPAPFEERQLGQWLGTQRRDLRTRALLDHRKRQLDRLLPGWRPL</sequence>
<dbReference type="AlphaFoldDB" id="A0A7K1FKL2"/>
<keyword evidence="3" id="KW-1185">Reference proteome</keyword>
<accession>A0A7K1FKL2</accession>
<evidence type="ECO:0000313" key="3">
    <source>
        <dbReference type="Proteomes" id="UP000460221"/>
    </source>
</evidence>
<dbReference type="EMBL" id="WLYK01000004">
    <property type="protein sequence ID" value="MTD14685.1"/>
    <property type="molecule type" value="Genomic_DNA"/>
</dbReference>
<protein>
    <recommendedName>
        <fullName evidence="1">Helicase-associated domain-containing protein</fullName>
    </recommendedName>
</protein>
<organism evidence="2 3">
    <name type="scientific">Nakamurella alba</name>
    <dbReference type="NCBI Taxonomy" id="2665158"/>
    <lineage>
        <taxon>Bacteria</taxon>
        <taxon>Bacillati</taxon>
        <taxon>Actinomycetota</taxon>
        <taxon>Actinomycetes</taxon>
        <taxon>Nakamurellales</taxon>
        <taxon>Nakamurellaceae</taxon>
        <taxon>Nakamurella</taxon>
    </lineage>
</organism>
<reference evidence="2 3" key="1">
    <citation type="submission" date="2019-11" db="EMBL/GenBank/DDBJ databases">
        <authorList>
            <person name="Jiang L.-Q."/>
        </authorList>
    </citation>
    <scope>NUCLEOTIDE SEQUENCE [LARGE SCALE GENOMIC DNA]</scope>
    <source>
        <strain evidence="2 3">YIM 132087</strain>
    </source>
</reference>
<dbReference type="Proteomes" id="UP000460221">
    <property type="component" value="Unassembled WGS sequence"/>
</dbReference>
<dbReference type="InterPro" id="IPR005114">
    <property type="entry name" value="Helicase_assoc"/>
</dbReference>
<comment type="caution">
    <text evidence="2">The sequence shown here is derived from an EMBL/GenBank/DDBJ whole genome shotgun (WGS) entry which is preliminary data.</text>
</comment>
<proteinExistence type="predicted"/>
<dbReference type="Pfam" id="PF03457">
    <property type="entry name" value="HA"/>
    <property type="match status" value="1"/>
</dbReference>
<feature type="domain" description="Helicase-associated" evidence="1">
    <location>
        <begin position="24"/>
        <end position="86"/>
    </location>
</feature>
<gene>
    <name evidence="2" type="ORF">GIS00_12105</name>
</gene>
<name>A0A7K1FKL2_9ACTN</name>
<dbReference type="Gene3D" id="6.10.140.530">
    <property type="match status" value="1"/>
</dbReference>
<evidence type="ECO:0000313" key="2">
    <source>
        <dbReference type="EMBL" id="MTD14685.1"/>
    </source>
</evidence>